<feature type="transmembrane region" description="Helical" evidence="6">
    <location>
        <begin position="108"/>
        <end position="126"/>
    </location>
</feature>
<proteinExistence type="predicted"/>
<accession>A0AAW1IVA1</accession>
<dbReference type="SUPFAM" id="SSF103473">
    <property type="entry name" value="MFS general substrate transporter"/>
    <property type="match status" value="1"/>
</dbReference>
<dbReference type="PANTHER" id="PTHR23507:SF1">
    <property type="entry name" value="FI18259P1-RELATED"/>
    <property type="match status" value="1"/>
</dbReference>
<feature type="region of interest" description="Disordered" evidence="5">
    <location>
        <begin position="1"/>
        <end position="23"/>
    </location>
</feature>
<feature type="transmembrane region" description="Helical" evidence="6">
    <location>
        <begin position="206"/>
        <end position="227"/>
    </location>
</feature>
<feature type="transmembrane region" description="Helical" evidence="6">
    <location>
        <begin position="300"/>
        <end position="324"/>
    </location>
</feature>
<evidence type="ECO:0000256" key="2">
    <source>
        <dbReference type="ARBA" id="ARBA00022692"/>
    </source>
</evidence>
<evidence type="ECO:0000256" key="4">
    <source>
        <dbReference type="ARBA" id="ARBA00023136"/>
    </source>
</evidence>
<feature type="transmembrane region" description="Helical" evidence="6">
    <location>
        <begin position="456"/>
        <end position="479"/>
    </location>
</feature>
<evidence type="ECO:0000256" key="5">
    <source>
        <dbReference type="SAM" id="MobiDB-lite"/>
    </source>
</evidence>
<dbReference type="Proteomes" id="UP001458880">
    <property type="component" value="Unassembled WGS sequence"/>
</dbReference>
<organism evidence="7 8">
    <name type="scientific">Popillia japonica</name>
    <name type="common">Japanese beetle</name>
    <dbReference type="NCBI Taxonomy" id="7064"/>
    <lineage>
        <taxon>Eukaryota</taxon>
        <taxon>Metazoa</taxon>
        <taxon>Ecdysozoa</taxon>
        <taxon>Arthropoda</taxon>
        <taxon>Hexapoda</taxon>
        <taxon>Insecta</taxon>
        <taxon>Pterygota</taxon>
        <taxon>Neoptera</taxon>
        <taxon>Endopterygota</taxon>
        <taxon>Coleoptera</taxon>
        <taxon>Polyphaga</taxon>
        <taxon>Scarabaeiformia</taxon>
        <taxon>Scarabaeidae</taxon>
        <taxon>Rutelinae</taxon>
        <taxon>Popillia</taxon>
    </lineage>
</organism>
<feature type="transmembrane region" description="Helical" evidence="6">
    <location>
        <begin position="180"/>
        <end position="199"/>
    </location>
</feature>
<comment type="caution">
    <text evidence="7">The sequence shown here is derived from an EMBL/GenBank/DDBJ whole genome shotgun (WGS) entry which is preliminary data.</text>
</comment>
<feature type="compositionally biased region" description="Polar residues" evidence="5">
    <location>
        <begin position="1"/>
        <end position="16"/>
    </location>
</feature>
<keyword evidence="4 6" id="KW-0472">Membrane</keyword>
<dbReference type="Gene3D" id="1.20.1250.20">
    <property type="entry name" value="MFS general substrate transporter like domains"/>
    <property type="match status" value="1"/>
</dbReference>
<evidence type="ECO:0000256" key="3">
    <source>
        <dbReference type="ARBA" id="ARBA00022989"/>
    </source>
</evidence>
<feature type="transmembrane region" description="Helical" evidence="6">
    <location>
        <begin position="233"/>
        <end position="252"/>
    </location>
</feature>
<feature type="transmembrane region" description="Helical" evidence="6">
    <location>
        <begin position="336"/>
        <end position="358"/>
    </location>
</feature>
<dbReference type="InterPro" id="IPR036259">
    <property type="entry name" value="MFS_trans_sf"/>
</dbReference>
<keyword evidence="8" id="KW-1185">Reference proteome</keyword>
<reference evidence="7 8" key="1">
    <citation type="journal article" date="2024" name="BMC Genomics">
        <title>De novo assembly and annotation of Popillia japonica's genome with initial clues to its potential as an invasive pest.</title>
        <authorList>
            <person name="Cucini C."/>
            <person name="Boschi S."/>
            <person name="Funari R."/>
            <person name="Cardaioli E."/>
            <person name="Iannotti N."/>
            <person name="Marturano G."/>
            <person name="Paoli F."/>
            <person name="Bruttini M."/>
            <person name="Carapelli A."/>
            <person name="Frati F."/>
            <person name="Nardi F."/>
        </authorList>
    </citation>
    <scope>NUCLEOTIDE SEQUENCE [LARGE SCALE GENOMIC DNA]</scope>
    <source>
        <strain evidence="7">DMR45628</strain>
    </source>
</reference>
<dbReference type="PANTHER" id="PTHR23507">
    <property type="entry name" value="ZGC:174356"/>
    <property type="match status" value="1"/>
</dbReference>
<evidence type="ECO:0000313" key="7">
    <source>
        <dbReference type="EMBL" id="KAK9693843.1"/>
    </source>
</evidence>
<keyword evidence="2 6" id="KW-0812">Transmembrane</keyword>
<dbReference type="EMBL" id="JASPKY010000530">
    <property type="protein sequence ID" value="KAK9693843.1"/>
    <property type="molecule type" value="Genomic_DNA"/>
</dbReference>
<keyword evidence="3 6" id="KW-1133">Transmembrane helix</keyword>
<name>A0AAW1IVA1_POPJA</name>
<dbReference type="GO" id="GO:0016020">
    <property type="term" value="C:membrane"/>
    <property type="evidence" value="ECO:0007669"/>
    <property type="project" value="UniProtKB-SubCell"/>
</dbReference>
<feature type="transmembrane region" description="Helical" evidence="6">
    <location>
        <begin position="138"/>
        <end position="160"/>
    </location>
</feature>
<evidence type="ECO:0000256" key="6">
    <source>
        <dbReference type="SAM" id="Phobius"/>
    </source>
</evidence>
<dbReference type="InterPro" id="IPR011701">
    <property type="entry name" value="MFS"/>
</dbReference>
<protein>
    <submittedName>
        <fullName evidence="7">Major Facilitator Superfamily</fullName>
    </submittedName>
</protein>
<dbReference type="Pfam" id="PF07690">
    <property type="entry name" value="MFS_1"/>
    <property type="match status" value="1"/>
</dbReference>
<sequence length="516" mass="57848">MIGETFETTTKYQSGDKNAEEHDPGRMTYYQKLKLVLKNITVEPLVICYILPSTMAMLTAQNLNIDKACRVNLKLDEEICDGIIARNASAYNTTDEEAIYKMVAKVNVYKNIVHGIIPSAVLLFLGSWSDRSGRRKPCILLPLIGEVSSCTAYLLCVYFFHQLPMEINAIPETVLPDLSGAWATMLVGSFTYVSQISTVEVRTLRIGAVHIAFNISFITGIALSGALYRVISYYGVFGLALLTQASALIYGVTCVKEVPKKIEDATRGRTSKMNFFDPRHVREYFRVAFKQDEKKRKKKICLIMVLILVVAGPVIGEMNVMYLLVRYKYGWSELDYSIYSTYSLCVHMLGTLISLLFFSKHLKLDDAVLGMLSSASKIASSFVFAFAPNSTVFYLAVLVEMLNGTSFVAFKSIISKLVPPEELGQINSLFGIFEGMVPLIYGPMYNYVYHQTISTFPGAFILLGGAMTIPAVIIFYWLYVQNKKEAKEEASNEALLSRKRLQDLSEKRQDRNESAV</sequence>
<evidence type="ECO:0000313" key="8">
    <source>
        <dbReference type="Proteomes" id="UP001458880"/>
    </source>
</evidence>
<comment type="subcellular location">
    <subcellularLocation>
        <location evidence="1">Membrane</location>
        <topology evidence="1">Multi-pass membrane protein</topology>
    </subcellularLocation>
</comment>
<dbReference type="AlphaFoldDB" id="A0AAW1IVA1"/>
<evidence type="ECO:0000256" key="1">
    <source>
        <dbReference type="ARBA" id="ARBA00004141"/>
    </source>
</evidence>
<gene>
    <name evidence="7" type="ORF">QE152_g33965</name>
</gene>
<dbReference type="GO" id="GO:0022857">
    <property type="term" value="F:transmembrane transporter activity"/>
    <property type="evidence" value="ECO:0007669"/>
    <property type="project" value="InterPro"/>
</dbReference>